<dbReference type="InterPro" id="IPR017879">
    <property type="entry name" value="PotA_ATP-bd"/>
</dbReference>
<evidence type="ECO:0000256" key="4">
    <source>
        <dbReference type="ARBA" id="ARBA00022840"/>
    </source>
</evidence>
<gene>
    <name evidence="7 9" type="primary">potA</name>
    <name evidence="9" type="ORF">caldi_35100</name>
</gene>
<evidence type="ECO:0000256" key="3">
    <source>
        <dbReference type="ARBA" id="ARBA00022741"/>
    </source>
</evidence>
<comment type="catalytic activity">
    <reaction evidence="7">
        <text>ATP + H2O + polyamine-[polyamine-binding protein]Side 1 = ADP + phosphate + polyamineSide 2 + [polyamine-binding protein]Side 1.</text>
        <dbReference type="EC" id="7.6.2.11"/>
    </reaction>
</comment>
<organism evidence="9 10">
    <name type="scientific">Caldinitratiruptor microaerophilus</name>
    <dbReference type="NCBI Taxonomy" id="671077"/>
    <lineage>
        <taxon>Bacteria</taxon>
        <taxon>Bacillati</taxon>
        <taxon>Bacillota</taxon>
        <taxon>Clostridia</taxon>
        <taxon>Eubacteriales</taxon>
        <taxon>Symbiobacteriaceae</taxon>
        <taxon>Caldinitratiruptor</taxon>
    </lineage>
</organism>
<dbReference type="NCBIfam" id="TIGR01187">
    <property type="entry name" value="potA"/>
    <property type="match status" value="1"/>
</dbReference>
<keyword evidence="2 7" id="KW-1003">Cell membrane</keyword>
<dbReference type="Gene3D" id="2.40.50.100">
    <property type="match status" value="1"/>
</dbReference>
<reference evidence="9" key="1">
    <citation type="submission" date="2022-03" db="EMBL/GenBank/DDBJ databases">
        <title>Complete genome sequence of Caldinitratiruptor microaerophilus.</title>
        <authorList>
            <person name="Mukaiyama R."/>
            <person name="Nishiyama T."/>
            <person name="Ueda K."/>
        </authorList>
    </citation>
    <scope>NUCLEOTIDE SEQUENCE</scope>
    <source>
        <strain evidence="9">JCM 16183</strain>
    </source>
</reference>
<dbReference type="GO" id="GO:0043190">
    <property type="term" value="C:ATP-binding cassette (ABC) transporter complex"/>
    <property type="evidence" value="ECO:0007669"/>
    <property type="project" value="InterPro"/>
</dbReference>
<dbReference type="PANTHER" id="PTHR42781:SF4">
    <property type="entry name" value="SPERMIDINE_PUTRESCINE IMPORT ATP-BINDING PROTEIN POTA"/>
    <property type="match status" value="1"/>
</dbReference>
<dbReference type="SUPFAM" id="SSF52540">
    <property type="entry name" value="P-loop containing nucleoside triphosphate hydrolases"/>
    <property type="match status" value="1"/>
</dbReference>
<keyword evidence="10" id="KW-1185">Reference proteome</keyword>
<dbReference type="KEGG" id="cmic:caldi_35100"/>
<dbReference type="GO" id="GO:0016887">
    <property type="term" value="F:ATP hydrolysis activity"/>
    <property type="evidence" value="ECO:0007669"/>
    <property type="project" value="InterPro"/>
</dbReference>
<dbReference type="InterPro" id="IPR003593">
    <property type="entry name" value="AAA+_ATPase"/>
</dbReference>
<keyword evidence="4 7" id="KW-0067">ATP-binding</keyword>
<comment type="similarity">
    <text evidence="7">Belongs to the ABC transporter superfamily. Spermidine/putrescine importer (TC 3.A.1.11.1) family.</text>
</comment>
<dbReference type="SMART" id="SM00382">
    <property type="entry name" value="AAA"/>
    <property type="match status" value="1"/>
</dbReference>
<protein>
    <recommendedName>
        <fullName evidence="7">Spermidine/putrescine import ATP-binding protein PotA</fullName>
        <ecNumber evidence="7">7.6.2.11</ecNumber>
    </recommendedName>
</protein>
<dbReference type="EC" id="7.6.2.11" evidence="7"/>
<keyword evidence="6 7" id="KW-0472">Membrane</keyword>
<dbReference type="PROSITE" id="PS50893">
    <property type="entry name" value="ABC_TRANSPORTER_2"/>
    <property type="match status" value="1"/>
</dbReference>
<dbReference type="PROSITE" id="PS00211">
    <property type="entry name" value="ABC_TRANSPORTER_1"/>
    <property type="match status" value="1"/>
</dbReference>
<comment type="function">
    <text evidence="7">Part of the ABC transporter complex PotABCD involved in spermidine/putrescine import. Responsible for energy coupling to the transport system.</text>
</comment>
<dbReference type="Proteomes" id="UP001163687">
    <property type="component" value="Chromosome"/>
</dbReference>
<dbReference type="GO" id="GO:0005524">
    <property type="term" value="F:ATP binding"/>
    <property type="evidence" value="ECO:0007669"/>
    <property type="project" value="UniProtKB-KW"/>
</dbReference>
<evidence type="ECO:0000313" key="10">
    <source>
        <dbReference type="Proteomes" id="UP001163687"/>
    </source>
</evidence>
<dbReference type="InterPro" id="IPR008995">
    <property type="entry name" value="Mo/tungstate-bd_C_term_dom"/>
</dbReference>
<dbReference type="CDD" id="cd03300">
    <property type="entry name" value="ABC_PotA_N"/>
    <property type="match status" value="1"/>
</dbReference>
<dbReference type="InterPro" id="IPR005893">
    <property type="entry name" value="PotA-like"/>
</dbReference>
<dbReference type="GO" id="GO:0015594">
    <property type="term" value="F:ABC-type putrescine transporter activity"/>
    <property type="evidence" value="ECO:0007669"/>
    <property type="project" value="InterPro"/>
</dbReference>
<keyword evidence="1 7" id="KW-0813">Transport</keyword>
<dbReference type="AlphaFoldDB" id="A0AA35G9P4"/>
<evidence type="ECO:0000313" key="9">
    <source>
        <dbReference type="EMBL" id="BDG62420.1"/>
    </source>
</evidence>
<dbReference type="FunFam" id="3.40.50.300:FF:000133">
    <property type="entry name" value="Spermidine/putrescine import ATP-binding protein PotA"/>
    <property type="match status" value="1"/>
</dbReference>
<keyword evidence="3 7" id="KW-0547">Nucleotide-binding</keyword>
<evidence type="ECO:0000256" key="2">
    <source>
        <dbReference type="ARBA" id="ARBA00022475"/>
    </source>
</evidence>
<dbReference type="InterPro" id="IPR003439">
    <property type="entry name" value="ABC_transporter-like_ATP-bd"/>
</dbReference>
<dbReference type="InterPro" id="IPR050093">
    <property type="entry name" value="ABC_SmlMolc_Importer"/>
</dbReference>
<dbReference type="Gene3D" id="3.40.50.300">
    <property type="entry name" value="P-loop containing nucleotide triphosphate hydrolases"/>
    <property type="match status" value="1"/>
</dbReference>
<dbReference type="InterPro" id="IPR017871">
    <property type="entry name" value="ABC_transporter-like_CS"/>
</dbReference>
<sequence length="357" mass="39504">MGERLGVSDVKVRLEGVRKEYGPVQAVRGVDLEVRRGEFLTLLGPSGCGKTTTLMMIAGFERPTAGRIFIDGEDVTDLAPFERNVNTVFQNYALFPHMRVFDNVAFGLRVRRLPEKEIRERVHRALALVQLDGYAARWPRMLSGGQQQRVALARAIVLEPQVLLLDEPLGALDLKLRKEMQIELKRLQKHLGITFIYVTHDQEEALTMSDRIVVMHDGRIEQIGPPHEIYERPHTRFVAGFIGETNLLEAEVAPAGGLHLLGVRVPVPTESLAPGSRVEVSLRPERIRPANGESPYAVEVRVTDRIYVGASIRLLARGPGERLLVISGPAGSSLSDALPGQAIRVTWDPADCVVVTS</sequence>
<dbReference type="Pfam" id="PF00005">
    <property type="entry name" value="ABC_tran"/>
    <property type="match status" value="1"/>
</dbReference>
<evidence type="ECO:0000259" key="8">
    <source>
        <dbReference type="PROSITE" id="PS50893"/>
    </source>
</evidence>
<comment type="subunit">
    <text evidence="7">The complex is composed of two ATP-binding proteins (PotA), two transmembrane proteins (PotB and PotC) and a solute-binding protein (PotD).</text>
</comment>
<dbReference type="InterPro" id="IPR013611">
    <property type="entry name" value="Transp-assoc_OB_typ2"/>
</dbReference>
<evidence type="ECO:0000256" key="5">
    <source>
        <dbReference type="ARBA" id="ARBA00022967"/>
    </source>
</evidence>
<feature type="domain" description="ABC transporter" evidence="8">
    <location>
        <begin position="12"/>
        <end position="242"/>
    </location>
</feature>
<evidence type="ECO:0000256" key="1">
    <source>
        <dbReference type="ARBA" id="ARBA00022448"/>
    </source>
</evidence>
<dbReference type="InterPro" id="IPR027417">
    <property type="entry name" value="P-loop_NTPase"/>
</dbReference>
<dbReference type="SUPFAM" id="SSF50331">
    <property type="entry name" value="MOP-like"/>
    <property type="match status" value="1"/>
</dbReference>
<proteinExistence type="inferred from homology"/>
<dbReference type="Pfam" id="PF08402">
    <property type="entry name" value="TOBE_2"/>
    <property type="match status" value="1"/>
</dbReference>
<name>A0AA35G9P4_9FIRM</name>
<evidence type="ECO:0000256" key="6">
    <source>
        <dbReference type="ARBA" id="ARBA00023136"/>
    </source>
</evidence>
<evidence type="ECO:0000256" key="7">
    <source>
        <dbReference type="RuleBase" id="RU364083"/>
    </source>
</evidence>
<dbReference type="EMBL" id="AP025628">
    <property type="protein sequence ID" value="BDG62420.1"/>
    <property type="molecule type" value="Genomic_DNA"/>
</dbReference>
<keyword evidence="5 7" id="KW-1278">Translocase</keyword>
<accession>A0AA35G9P4</accession>
<dbReference type="PANTHER" id="PTHR42781">
    <property type="entry name" value="SPERMIDINE/PUTRESCINE IMPORT ATP-BINDING PROTEIN POTA"/>
    <property type="match status" value="1"/>
</dbReference>